<evidence type="ECO:0000313" key="2">
    <source>
        <dbReference type="Proteomes" id="UP000293092"/>
    </source>
</evidence>
<comment type="caution">
    <text evidence="1">The sequence shown here is derived from an EMBL/GenBank/DDBJ whole genome shotgun (WGS) entry which is preliminary data.</text>
</comment>
<gene>
    <name evidence="1" type="ORF">CWI82_10930</name>
</gene>
<reference evidence="1" key="1">
    <citation type="submission" date="2017-11" db="EMBL/GenBank/DDBJ databases">
        <title>Comparative genomic and phylogenomic analyses of the family Idiomarinaceae.</title>
        <authorList>
            <person name="Liu Y."/>
            <person name="Shao Z."/>
        </authorList>
    </citation>
    <scope>NUCLEOTIDE SEQUENCE</scope>
    <source>
        <strain evidence="1">PIN1</strain>
    </source>
</reference>
<organism evidence="1 2">
    <name type="scientific">Pseudidiomarina tainanensis</name>
    <dbReference type="NCBI Taxonomy" id="502365"/>
    <lineage>
        <taxon>Bacteria</taxon>
        <taxon>Pseudomonadati</taxon>
        <taxon>Pseudomonadota</taxon>
        <taxon>Gammaproteobacteria</taxon>
        <taxon>Alteromonadales</taxon>
        <taxon>Idiomarinaceae</taxon>
        <taxon>Pseudidiomarina</taxon>
    </lineage>
</organism>
<sequence length="80" mass="9157">MKSTKAKTKIFKSNQTQAVRLPKDVAFPEDVREVEVLVVGESRIITPAKSSWRSWFSGEPASSDFMTERDQPDEQQRETL</sequence>
<accession>A0ACD2HFT8</accession>
<proteinExistence type="predicted"/>
<protein>
    <submittedName>
        <fullName evidence="1">AbrB/MazE/SpoVT family DNA-binding domain-containing protein</fullName>
    </submittedName>
</protein>
<keyword evidence="1" id="KW-0238">DNA-binding</keyword>
<keyword evidence="2" id="KW-1185">Reference proteome</keyword>
<dbReference type="Proteomes" id="UP000293092">
    <property type="component" value="Unassembled WGS sequence"/>
</dbReference>
<evidence type="ECO:0000313" key="1">
    <source>
        <dbReference type="EMBL" id="RZQ55396.1"/>
    </source>
</evidence>
<name>A0ACD2HFT8_9GAMM</name>
<dbReference type="EMBL" id="PIQJ01000003">
    <property type="protein sequence ID" value="RZQ55396.1"/>
    <property type="molecule type" value="Genomic_DNA"/>
</dbReference>